<evidence type="ECO:0000256" key="2">
    <source>
        <dbReference type="ARBA" id="ARBA00019841"/>
    </source>
</evidence>
<dbReference type="InterPro" id="IPR041122">
    <property type="entry name" value="RecJ_OB"/>
</dbReference>
<keyword evidence="10" id="KW-1185">Reference proteome</keyword>
<comment type="similarity">
    <text evidence="1">Belongs to the RecJ family.</text>
</comment>
<dbReference type="InterPro" id="IPR003156">
    <property type="entry name" value="DHHA1_dom"/>
</dbReference>
<evidence type="ECO:0000256" key="4">
    <source>
        <dbReference type="ARBA" id="ARBA00022801"/>
    </source>
</evidence>
<dbReference type="Pfam" id="PF01368">
    <property type="entry name" value="DHH"/>
    <property type="match status" value="1"/>
</dbReference>
<dbReference type="EMBL" id="JAHCVJ010000006">
    <property type="protein sequence ID" value="MBT0665469.1"/>
    <property type="molecule type" value="Genomic_DNA"/>
</dbReference>
<accession>A0AAW4LBR3</accession>
<comment type="caution">
    <text evidence="9">The sequence shown here is derived from an EMBL/GenBank/DDBJ whole genome shotgun (WGS) entry which is preliminary data.</text>
</comment>
<dbReference type="PANTHER" id="PTHR30255:SF2">
    <property type="entry name" value="SINGLE-STRANDED-DNA-SPECIFIC EXONUCLEASE RECJ"/>
    <property type="match status" value="1"/>
</dbReference>
<keyword evidence="3" id="KW-0540">Nuclease</keyword>
<dbReference type="GO" id="GO:0006310">
    <property type="term" value="P:DNA recombination"/>
    <property type="evidence" value="ECO:0007669"/>
    <property type="project" value="InterPro"/>
</dbReference>
<dbReference type="Proteomes" id="UP000811899">
    <property type="component" value="Unassembled WGS sequence"/>
</dbReference>
<dbReference type="SUPFAM" id="SSF64182">
    <property type="entry name" value="DHH phosphoesterases"/>
    <property type="match status" value="1"/>
</dbReference>
<dbReference type="GO" id="GO:0006281">
    <property type="term" value="P:DNA repair"/>
    <property type="evidence" value="ECO:0007669"/>
    <property type="project" value="InterPro"/>
</dbReference>
<evidence type="ECO:0000256" key="3">
    <source>
        <dbReference type="ARBA" id="ARBA00022722"/>
    </source>
</evidence>
<dbReference type="Gene3D" id="3.10.310.30">
    <property type="match status" value="1"/>
</dbReference>
<dbReference type="AlphaFoldDB" id="A0AAW4LBR3"/>
<gene>
    <name evidence="9" type="primary">recJ</name>
    <name evidence="9" type="ORF">KI809_14265</name>
</gene>
<dbReference type="PANTHER" id="PTHR30255">
    <property type="entry name" value="SINGLE-STRANDED-DNA-SPECIFIC EXONUCLEASE RECJ"/>
    <property type="match status" value="1"/>
</dbReference>
<protein>
    <recommendedName>
        <fullName evidence="2">Single-stranded-DNA-specific exonuclease RecJ</fullName>
    </recommendedName>
</protein>
<keyword evidence="4" id="KW-0378">Hydrolase</keyword>
<evidence type="ECO:0000313" key="9">
    <source>
        <dbReference type="EMBL" id="MBT0665469.1"/>
    </source>
</evidence>
<proteinExistence type="inferred from homology"/>
<feature type="domain" description="RecJ OB" evidence="8">
    <location>
        <begin position="466"/>
        <end position="566"/>
    </location>
</feature>
<dbReference type="NCBIfam" id="TIGR00644">
    <property type="entry name" value="recJ"/>
    <property type="match status" value="1"/>
</dbReference>
<keyword evidence="5 9" id="KW-0269">Exonuclease</keyword>
<dbReference type="GO" id="GO:0003676">
    <property type="term" value="F:nucleic acid binding"/>
    <property type="evidence" value="ECO:0007669"/>
    <property type="project" value="InterPro"/>
</dbReference>
<feature type="domain" description="DDH" evidence="6">
    <location>
        <begin position="84"/>
        <end position="240"/>
    </location>
</feature>
<organism evidence="9 10">
    <name type="scientific">Geoanaerobacter pelophilus</name>
    <dbReference type="NCBI Taxonomy" id="60036"/>
    <lineage>
        <taxon>Bacteria</taxon>
        <taxon>Pseudomonadati</taxon>
        <taxon>Thermodesulfobacteriota</taxon>
        <taxon>Desulfuromonadia</taxon>
        <taxon>Geobacterales</taxon>
        <taxon>Geobacteraceae</taxon>
        <taxon>Geoanaerobacter</taxon>
    </lineage>
</organism>
<evidence type="ECO:0000256" key="5">
    <source>
        <dbReference type="ARBA" id="ARBA00022839"/>
    </source>
</evidence>
<dbReference type="InterPro" id="IPR038763">
    <property type="entry name" value="DHH_sf"/>
</dbReference>
<evidence type="ECO:0000259" key="7">
    <source>
        <dbReference type="Pfam" id="PF02272"/>
    </source>
</evidence>
<dbReference type="Pfam" id="PF17768">
    <property type="entry name" value="RecJ_OB"/>
    <property type="match status" value="1"/>
</dbReference>
<evidence type="ECO:0000313" key="10">
    <source>
        <dbReference type="Proteomes" id="UP000811899"/>
    </source>
</evidence>
<evidence type="ECO:0000259" key="8">
    <source>
        <dbReference type="Pfam" id="PF17768"/>
    </source>
</evidence>
<feature type="domain" description="DHHA1" evidence="7">
    <location>
        <begin position="362"/>
        <end position="450"/>
    </location>
</feature>
<dbReference type="InterPro" id="IPR004610">
    <property type="entry name" value="RecJ"/>
</dbReference>
<reference evidence="9 10" key="1">
    <citation type="submission" date="2021-05" db="EMBL/GenBank/DDBJ databases">
        <title>The draft genome of Geobacter pelophilus DSM 12255.</title>
        <authorList>
            <person name="Xu Z."/>
            <person name="Masuda Y."/>
            <person name="Itoh H."/>
            <person name="Senoo K."/>
        </authorList>
    </citation>
    <scope>NUCLEOTIDE SEQUENCE [LARGE SCALE GENOMIC DNA]</scope>
    <source>
        <strain evidence="9 10">DSM 12255</strain>
    </source>
</reference>
<dbReference type="GO" id="GO:0008409">
    <property type="term" value="F:5'-3' exonuclease activity"/>
    <property type="evidence" value="ECO:0007669"/>
    <property type="project" value="InterPro"/>
</dbReference>
<dbReference type="InterPro" id="IPR001667">
    <property type="entry name" value="DDH_dom"/>
</dbReference>
<dbReference type="InterPro" id="IPR051673">
    <property type="entry name" value="SSDNA_exonuclease_RecJ"/>
</dbReference>
<dbReference type="Gene3D" id="3.90.1640.30">
    <property type="match status" value="1"/>
</dbReference>
<dbReference type="RefSeq" id="WP_214172250.1">
    <property type="nucleotide sequence ID" value="NZ_JAHCVJ010000006.1"/>
</dbReference>
<evidence type="ECO:0000259" key="6">
    <source>
        <dbReference type="Pfam" id="PF01368"/>
    </source>
</evidence>
<sequence>MQPVTEKRWKIREADEAAVALIAREQALKPDLARVLVNRGITTAAAAAAYLSPSLAGLHEPLLLRDMDRAVARLSQARLNGELVCIYGDYDVDGITSVALLVSFFREVGISVTYHIPRRLEDGYGLSTEGISRIASQGATVVVSVDCGVTAVEEARLAASLGIDLIITDHHTPGDTLPEAYAVINPLRPGCDFPFKGIAGVGVAFNLLMALRRRLREDGLFKHRPEPDLKAYLDLVALGTIADVVPLQDENRILTRIGLKVLETSSRPGITALKEVASVSGEVSCSSVGFRLAPRLNAAGRLEDAALGVELLLSTDLTEARRIAAELDASNAERQAVEKAILQSALQMIAESPEMANRRSIVLASAEWHPGVIGIVASRIVDIFHRPTVLISLEQGSGRGSGRSIPGFHLYQALHACTDHLLRFGGHRQAAGLAIDESALASFVEHFDEVTAGELSEEDLVPELLIDSELCPGDISVDLAEKVAALHPFGMGNPEPLFLVRNLRVADARVLKETHIKLVLQVAGRRLEAIGFGMAGRTLPECIDIAAQLQINVWNGRANLQLRIKDFRESC</sequence>
<evidence type="ECO:0000256" key="1">
    <source>
        <dbReference type="ARBA" id="ARBA00005915"/>
    </source>
</evidence>
<name>A0AAW4LBR3_9BACT</name>
<dbReference type="Pfam" id="PF02272">
    <property type="entry name" value="DHHA1"/>
    <property type="match status" value="1"/>
</dbReference>